<keyword evidence="2" id="KW-1185">Reference proteome</keyword>
<sequence>MEDKQNQYFHGDNIQINTANDQGTVNANMNVTQNSMEMKKLLSLFEKFIKDLEQSDQIDNESKEDILRETQHVISDVKDQKINKKGLTRFHNFLKESMPEMQLAATTLASASALNDGLQLITRL</sequence>
<accession>A0A1M4Y8T4</accession>
<protein>
    <submittedName>
        <fullName evidence="1">Uncharacterized protein</fullName>
    </submittedName>
</protein>
<proteinExistence type="predicted"/>
<evidence type="ECO:0000313" key="2">
    <source>
        <dbReference type="Proteomes" id="UP000184476"/>
    </source>
</evidence>
<reference evidence="1 2" key="1">
    <citation type="submission" date="2016-11" db="EMBL/GenBank/DDBJ databases">
        <authorList>
            <person name="Jaros S."/>
            <person name="Januszkiewicz K."/>
            <person name="Wedrychowicz H."/>
        </authorList>
    </citation>
    <scope>NUCLEOTIDE SEQUENCE [LARGE SCALE GENOMIC DNA]</scope>
    <source>
        <strain evidence="1 2">DSM 44666</strain>
    </source>
</reference>
<dbReference type="RefSeq" id="WP_073154939.1">
    <property type="nucleotide sequence ID" value="NZ_FQVL01000006.1"/>
</dbReference>
<gene>
    <name evidence="1" type="ORF">SAMN05444392_106106</name>
</gene>
<dbReference type="EMBL" id="FQVL01000006">
    <property type="protein sequence ID" value="SHF02059.1"/>
    <property type="molecule type" value="Genomic_DNA"/>
</dbReference>
<dbReference type="AlphaFoldDB" id="A0A1M4Y8T4"/>
<organism evidence="1 2">
    <name type="scientific">Seinonella peptonophila</name>
    <dbReference type="NCBI Taxonomy" id="112248"/>
    <lineage>
        <taxon>Bacteria</taxon>
        <taxon>Bacillati</taxon>
        <taxon>Bacillota</taxon>
        <taxon>Bacilli</taxon>
        <taxon>Bacillales</taxon>
        <taxon>Thermoactinomycetaceae</taxon>
        <taxon>Seinonella</taxon>
    </lineage>
</organism>
<dbReference type="Proteomes" id="UP000184476">
    <property type="component" value="Unassembled WGS sequence"/>
</dbReference>
<name>A0A1M4Y8T4_9BACL</name>
<dbReference type="STRING" id="112248.SAMN05444392_106106"/>
<evidence type="ECO:0000313" key="1">
    <source>
        <dbReference type="EMBL" id="SHF02059.1"/>
    </source>
</evidence>